<feature type="chain" id="PRO_5038664536" description="DUF2268 domain-containing protein" evidence="2">
    <location>
        <begin position="26"/>
        <end position="348"/>
    </location>
</feature>
<dbReference type="Pfam" id="PF10026">
    <property type="entry name" value="DUF2268"/>
    <property type="match status" value="1"/>
</dbReference>
<evidence type="ECO:0000256" key="2">
    <source>
        <dbReference type="SAM" id="SignalP"/>
    </source>
</evidence>
<keyword evidence="2" id="KW-0732">Signal</keyword>
<sequence>MKKFWAIMITNAIGMLLASCSNNEAQNSESPQTEKSEPAVQSAAMSEDSSNTPVDITVGDQTFRVISLHDEIMEYAAAVENDASADKKEVYREKVVRPLRKQVAEADAHVYDDYYSFLSPNTNISKLKENAQKLAEDEDRILQLVEEAVIDATEKMSGIDKTIIILPVNPDEYFIIDKMGGVAGVALSQDTFVARVDPSFTDEGLKHLIAHEYHHTLQTEKRAEAATTILEAFVMEGKADAFASEVYPDYSAPWTEPLSEKGWEKLFEKLRTEGNAFDYKLYMEFLAGNSNSGVTHWTNYRAGYQITQSFLKNNPEIPVEEWTELVPKEIILGSEFKDVFEEFERSEG</sequence>
<reference evidence="4 5" key="1">
    <citation type="submission" date="2019-08" db="EMBL/GenBank/DDBJ databases">
        <title>Bacillus genomes from the desert of Cuatro Cienegas, Coahuila.</title>
        <authorList>
            <person name="Olmedo-Alvarez G."/>
        </authorList>
    </citation>
    <scope>NUCLEOTIDE SEQUENCE [LARGE SCALE GENOMIC DNA]</scope>
    <source>
        <strain evidence="4 5">CH34_1T</strain>
    </source>
</reference>
<feature type="signal peptide" evidence="2">
    <location>
        <begin position="1"/>
        <end position="25"/>
    </location>
</feature>
<protein>
    <recommendedName>
        <fullName evidence="3">DUF2268 domain-containing protein</fullName>
    </recommendedName>
</protein>
<name>A0A5D4NSL1_9BACI</name>
<dbReference type="OrthoDB" id="1437293at2"/>
<feature type="region of interest" description="Disordered" evidence="1">
    <location>
        <begin position="24"/>
        <end position="54"/>
    </location>
</feature>
<evidence type="ECO:0000259" key="3">
    <source>
        <dbReference type="Pfam" id="PF10026"/>
    </source>
</evidence>
<dbReference type="RefSeq" id="WP_148939871.1">
    <property type="nucleotide sequence ID" value="NZ_VTEI01000005.1"/>
</dbReference>
<feature type="compositionally biased region" description="Polar residues" evidence="1">
    <location>
        <begin position="43"/>
        <end position="54"/>
    </location>
</feature>
<evidence type="ECO:0000313" key="4">
    <source>
        <dbReference type="EMBL" id="TYS16634.1"/>
    </source>
</evidence>
<accession>A0A5D4NSL1</accession>
<dbReference type="EMBL" id="VTEI01000005">
    <property type="protein sequence ID" value="TYS16634.1"/>
    <property type="molecule type" value="Genomic_DNA"/>
</dbReference>
<organism evidence="4 5">
    <name type="scientific">Rossellomorea vietnamensis</name>
    <dbReference type="NCBI Taxonomy" id="218284"/>
    <lineage>
        <taxon>Bacteria</taxon>
        <taxon>Bacillati</taxon>
        <taxon>Bacillota</taxon>
        <taxon>Bacilli</taxon>
        <taxon>Bacillales</taxon>
        <taxon>Bacillaceae</taxon>
        <taxon>Rossellomorea</taxon>
    </lineage>
</organism>
<dbReference type="AlphaFoldDB" id="A0A5D4NSL1"/>
<evidence type="ECO:0000256" key="1">
    <source>
        <dbReference type="SAM" id="MobiDB-lite"/>
    </source>
</evidence>
<dbReference type="PROSITE" id="PS51257">
    <property type="entry name" value="PROKAR_LIPOPROTEIN"/>
    <property type="match status" value="1"/>
</dbReference>
<feature type="domain" description="DUF2268" evidence="3">
    <location>
        <begin position="143"/>
        <end position="331"/>
    </location>
</feature>
<gene>
    <name evidence="4" type="ORF">FZC78_11630</name>
</gene>
<dbReference type="InterPro" id="IPR018728">
    <property type="entry name" value="DUF2268"/>
</dbReference>
<dbReference type="Proteomes" id="UP000322267">
    <property type="component" value="Unassembled WGS sequence"/>
</dbReference>
<evidence type="ECO:0000313" key="5">
    <source>
        <dbReference type="Proteomes" id="UP000322267"/>
    </source>
</evidence>
<proteinExistence type="predicted"/>
<comment type="caution">
    <text evidence="4">The sequence shown here is derived from an EMBL/GenBank/DDBJ whole genome shotgun (WGS) entry which is preliminary data.</text>
</comment>